<dbReference type="GO" id="GO:0006508">
    <property type="term" value="P:proteolysis"/>
    <property type="evidence" value="ECO:0007669"/>
    <property type="project" value="UniProtKB-KW"/>
</dbReference>
<dbReference type="Gene3D" id="2.140.10.30">
    <property type="entry name" value="Dipeptidylpeptidase IV, N-terminal domain"/>
    <property type="match status" value="1"/>
</dbReference>
<dbReference type="Pfam" id="PF00326">
    <property type="entry name" value="Peptidase_S9"/>
    <property type="match status" value="1"/>
</dbReference>
<organism evidence="21 22">
    <name type="scientific">Claviceps africana</name>
    <dbReference type="NCBI Taxonomy" id="83212"/>
    <lineage>
        <taxon>Eukaryota</taxon>
        <taxon>Fungi</taxon>
        <taxon>Dikarya</taxon>
        <taxon>Ascomycota</taxon>
        <taxon>Pezizomycotina</taxon>
        <taxon>Sordariomycetes</taxon>
        <taxon>Hypocreomycetidae</taxon>
        <taxon>Hypocreales</taxon>
        <taxon>Clavicipitaceae</taxon>
        <taxon>Claviceps</taxon>
    </lineage>
</organism>
<protein>
    <recommendedName>
        <fullName evidence="6">Probable dipeptidyl-aminopeptidase B</fullName>
        <ecNumber evidence="5">3.4.14.5</ecNumber>
    </recommendedName>
</protein>
<gene>
    <name evidence="21" type="ORF">E4U42_000922</name>
</gene>
<keyword evidence="22" id="KW-1185">Reference proteome</keyword>
<comment type="similarity">
    <text evidence="4">Belongs to the peptidase S9B family.</text>
</comment>
<evidence type="ECO:0000256" key="6">
    <source>
        <dbReference type="ARBA" id="ARBA00014118"/>
    </source>
</evidence>
<keyword evidence="9" id="KW-0645">Protease</keyword>
<keyword evidence="8" id="KW-0926">Vacuole</keyword>
<name>A0A8K0J4V7_9HYPO</name>
<reference evidence="21" key="1">
    <citation type="journal article" date="2020" name="bioRxiv">
        <title>Whole genome comparisons of ergot fungi reveals the divergence and evolution of species within the genus Claviceps are the result of varying mechanisms driving genome evolution and host range expansion.</title>
        <authorList>
            <person name="Wyka S.A."/>
            <person name="Mondo S.J."/>
            <person name="Liu M."/>
            <person name="Dettman J."/>
            <person name="Nalam V."/>
            <person name="Broders K.D."/>
        </authorList>
    </citation>
    <scope>NUCLEOTIDE SEQUENCE</scope>
    <source>
        <strain evidence="21">CCC 489</strain>
    </source>
</reference>
<comment type="caution">
    <text evidence="21">The sequence shown here is derived from an EMBL/GenBank/DDBJ whole genome shotgun (WGS) entry which is preliminary data.</text>
</comment>
<dbReference type="OrthoDB" id="16520at2759"/>
<dbReference type="GO" id="GO:0005774">
    <property type="term" value="C:vacuolar membrane"/>
    <property type="evidence" value="ECO:0007669"/>
    <property type="project" value="UniProtKB-SubCell"/>
</dbReference>
<dbReference type="InterPro" id="IPR050278">
    <property type="entry name" value="Serine_Prot_S9B/DPPIV"/>
</dbReference>
<evidence type="ECO:0000256" key="10">
    <source>
        <dbReference type="ARBA" id="ARBA00022692"/>
    </source>
</evidence>
<dbReference type="EC" id="3.4.14.5" evidence="5"/>
<evidence type="ECO:0000259" key="20">
    <source>
        <dbReference type="Pfam" id="PF00930"/>
    </source>
</evidence>
<comment type="function">
    <text evidence="2">Type IV dipeptidyl-peptidase which removes N-terminal dipeptides sequentially from polypeptides having unsubstituted N-termini provided that the penultimate residue is proline.</text>
</comment>
<keyword evidence="13" id="KW-0735">Signal-anchor</keyword>
<dbReference type="FunFam" id="3.40.50.1820:FF:000003">
    <property type="entry name" value="Dipeptidyl peptidase 4"/>
    <property type="match status" value="1"/>
</dbReference>
<evidence type="ECO:0000313" key="21">
    <source>
        <dbReference type="EMBL" id="KAG5913697.1"/>
    </source>
</evidence>
<dbReference type="EMBL" id="SRPY01001264">
    <property type="protein sequence ID" value="KAG5913697.1"/>
    <property type="molecule type" value="Genomic_DNA"/>
</dbReference>
<evidence type="ECO:0000256" key="17">
    <source>
        <dbReference type="SAM" id="MobiDB-lite"/>
    </source>
</evidence>
<dbReference type="SUPFAM" id="SSF82171">
    <property type="entry name" value="DPP6 N-terminal domain-like"/>
    <property type="match status" value="1"/>
</dbReference>
<dbReference type="PANTHER" id="PTHR11731:SF200">
    <property type="entry name" value="DIPEPTIDYL PEPTIDASE 10, ISOFORM B"/>
    <property type="match status" value="1"/>
</dbReference>
<evidence type="ECO:0000256" key="16">
    <source>
        <dbReference type="ARBA" id="ARBA00023180"/>
    </source>
</evidence>
<evidence type="ECO:0000256" key="13">
    <source>
        <dbReference type="ARBA" id="ARBA00022968"/>
    </source>
</evidence>
<dbReference type="InterPro" id="IPR002469">
    <property type="entry name" value="Peptidase_S9B_N"/>
</dbReference>
<dbReference type="Proteomes" id="UP000811619">
    <property type="component" value="Unassembled WGS sequence"/>
</dbReference>
<evidence type="ECO:0000256" key="18">
    <source>
        <dbReference type="SAM" id="Phobius"/>
    </source>
</evidence>
<feature type="domain" description="Dipeptidylpeptidase IV N-terminal" evidence="20">
    <location>
        <begin position="256"/>
        <end position="631"/>
    </location>
</feature>
<dbReference type="PROSITE" id="PS00708">
    <property type="entry name" value="PRO_ENDOPEP_SER"/>
    <property type="match status" value="1"/>
</dbReference>
<keyword evidence="7" id="KW-0031">Aminopeptidase</keyword>
<evidence type="ECO:0000256" key="1">
    <source>
        <dbReference type="ARBA" id="ARBA00001257"/>
    </source>
</evidence>
<keyword evidence="15 18" id="KW-0472">Membrane</keyword>
<evidence type="ECO:0000256" key="14">
    <source>
        <dbReference type="ARBA" id="ARBA00022989"/>
    </source>
</evidence>
<evidence type="ECO:0000256" key="3">
    <source>
        <dbReference type="ARBA" id="ARBA00004576"/>
    </source>
</evidence>
<keyword evidence="14 18" id="KW-1133">Transmembrane helix</keyword>
<evidence type="ECO:0000256" key="12">
    <source>
        <dbReference type="ARBA" id="ARBA00022825"/>
    </source>
</evidence>
<proteinExistence type="inferred from homology"/>
<keyword evidence="12" id="KW-0720">Serine protease</keyword>
<dbReference type="Pfam" id="PF00930">
    <property type="entry name" value="DPPIV_N"/>
    <property type="match status" value="1"/>
</dbReference>
<evidence type="ECO:0000256" key="15">
    <source>
        <dbReference type="ARBA" id="ARBA00023136"/>
    </source>
</evidence>
<feature type="region of interest" description="Disordered" evidence="17">
    <location>
        <begin position="24"/>
        <end position="77"/>
    </location>
</feature>
<dbReference type="InterPro" id="IPR001375">
    <property type="entry name" value="Peptidase_S9_cat"/>
</dbReference>
<evidence type="ECO:0000259" key="19">
    <source>
        <dbReference type="Pfam" id="PF00326"/>
    </source>
</evidence>
<dbReference type="SUPFAM" id="SSF53474">
    <property type="entry name" value="alpha/beta-Hydrolases"/>
    <property type="match status" value="1"/>
</dbReference>
<dbReference type="PANTHER" id="PTHR11731">
    <property type="entry name" value="PROTEASE FAMILY S9B,C DIPEPTIDYL-PEPTIDASE IV-RELATED"/>
    <property type="match status" value="1"/>
</dbReference>
<keyword evidence="16" id="KW-0325">Glycoprotein</keyword>
<feature type="transmembrane region" description="Helical" evidence="18">
    <location>
        <begin position="101"/>
        <end position="121"/>
    </location>
</feature>
<evidence type="ECO:0000256" key="2">
    <source>
        <dbReference type="ARBA" id="ARBA00002218"/>
    </source>
</evidence>
<feature type="domain" description="Peptidase S9 prolyl oligopeptidase catalytic" evidence="19">
    <location>
        <begin position="727"/>
        <end position="925"/>
    </location>
</feature>
<dbReference type="AlphaFoldDB" id="A0A8K0J4V7"/>
<dbReference type="Gene3D" id="3.40.50.1820">
    <property type="entry name" value="alpha/beta hydrolase"/>
    <property type="match status" value="1"/>
</dbReference>
<evidence type="ECO:0000256" key="7">
    <source>
        <dbReference type="ARBA" id="ARBA00022438"/>
    </source>
</evidence>
<keyword evidence="11" id="KW-0378">Hydrolase</keyword>
<evidence type="ECO:0000313" key="22">
    <source>
        <dbReference type="Proteomes" id="UP000811619"/>
    </source>
</evidence>
<comment type="subcellular location">
    <subcellularLocation>
        <location evidence="3">Vacuole membrane</location>
        <topology evidence="3">Single-pass type II membrane protein</topology>
    </subcellularLocation>
</comment>
<accession>A0A8K0J4V7</accession>
<keyword evidence="10 18" id="KW-0812">Transmembrane</keyword>
<evidence type="ECO:0000256" key="8">
    <source>
        <dbReference type="ARBA" id="ARBA00022554"/>
    </source>
</evidence>
<sequence length="934" mass="102695">MMARNHVGPSAVFLAGLLNGYSRLDETDTSTPPPMTQPETSRLPRAESSVSGETERTSTVTVNDDWKTDKDDNEDEDGVCTRRTRRAQRPCFVWFVGNKRLGLLVLCLISLSGWIAAFWSMPNVYGTDTNNGGNTVIYKEPDHGAAYHASTDNAADTLAHGLSVEEIRNGSWKAVAHSLRWVENGEEVLLTDSTETTSGQVHLSTWRVIADRDGKPEAFRVDAFFSGQNGALATSHTYGGRRIVPQDIWVGANAQTGLILSDKTPEWRRSFRALYWLLDLRHNASNSSPPLQPLDPQQPSAEAQLAILSPRGDAVAFVRRGNLYLRRLAEDSVEAMTADADPAVRNGVPGWGYEEEILESNAATWWSPDGRHIAFLRTNESMVSTYTMSLYGAARGDRQYPEPLPVRYPKTGTANPVVHLRLYDTRRRRLVAVDFPGELADPERIIFSVVWLAPRQLLVKQTNRESSLLLVFLIDLNKTSPPSQTAELVRTEVGAGGCWVEPVRHAVQFVPAAANPFGPDDGYIDMVVHKGYNHLAYFTPLRSSAPRKILTSGAWEVVDAPTAVDADNGAVYFLAAGKRHMHPDERHLYRARLDGRGVHALTDDTQPAYHAASFAPGCRYAVLTYDGPGVPHSSIVALGPKNTPAETMARIEANTALAAKAERAASSSTLPQRRFHHVDLGGGGARAPIMELLPPGFDPKRRYPVLFSPYGGPGSQTVRQQFAVDMAVLLASRGYVVVTVDGRGTGFNGRDARCAVQDRLGHFEALDQIAAARLWGRRAYVDAERLAVWGWSFGGYLALKTLEMDAGRTFCAGMAVAPVTDWRLYDSLFTERHMHSPQHNPAGYAAAAITNTTALRHVRRILLAHGTADDNVHVQHTMVLLDRLVRAGVQNHDLLLFPDAAHSIRHGARGALYEGMLSWLERNLRGRDSWPGAG</sequence>
<dbReference type="GO" id="GO:0004252">
    <property type="term" value="F:serine-type endopeptidase activity"/>
    <property type="evidence" value="ECO:0007669"/>
    <property type="project" value="InterPro"/>
</dbReference>
<evidence type="ECO:0000256" key="5">
    <source>
        <dbReference type="ARBA" id="ARBA00012062"/>
    </source>
</evidence>
<evidence type="ECO:0000256" key="4">
    <source>
        <dbReference type="ARBA" id="ARBA00006150"/>
    </source>
</evidence>
<dbReference type="InterPro" id="IPR002471">
    <property type="entry name" value="Pept_S9_AS"/>
</dbReference>
<evidence type="ECO:0000256" key="11">
    <source>
        <dbReference type="ARBA" id="ARBA00022801"/>
    </source>
</evidence>
<evidence type="ECO:0000256" key="9">
    <source>
        <dbReference type="ARBA" id="ARBA00022670"/>
    </source>
</evidence>
<dbReference type="GO" id="GO:0005886">
    <property type="term" value="C:plasma membrane"/>
    <property type="evidence" value="ECO:0007669"/>
    <property type="project" value="TreeGrafter"/>
</dbReference>
<dbReference type="GO" id="GO:0008239">
    <property type="term" value="F:dipeptidyl-peptidase activity"/>
    <property type="evidence" value="ECO:0007669"/>
    <property type="project" value="UniProtKB-EC"/>
</dbReference>
<comment type="catalytic activity">
    <reaction evidence="1">
        <text>Release of an N-terminal dipeptide, Xaa-Yaa-|-Zaa-, from a polypeptide, preferentially when Yaa is Pro, provided Zaa is neither Pro nor hydroxyproline.</text>
        <dbReference type="EC" id="3.4.14.5"/>
    </reaction>
</comment>
<dbReference type="InterPro" id="IPR029058">
    <property type="entry name" value="AB_hydrolase_fold"/>
</dbReference>
<dbReference type="GO" id="GO:0004177">
    <property type="term" value="F:aminopeptidase activity"/>
    <property type="evidence" value="ECO:0007669"/>
    <property type="project" value="UniProtKB-KW"/>
</dbReference>